<evidence type="ECO:0000313" key="1">
    <source>
        <dbReference type="EMBL" id="KAF5798845.1"/>
    </source>
</evidence>
<evidence type="ECO:0000313" key="3">
    <source>
        <dbReference type="Proteomes" id="UP000215914"/>
    </source>
</evidence>
<proteinExistence type="predicted"/>
<dbReference type="STRING" id="4232.A0A251UBL7"/>
<dbReference type="OMA" id="NNTTCED"/>
<organism evidence="2 3">
    <name type="scientific">Helianthus annuus</name>
    <name type="common">Common sunflower</name>
    <dbReference type="NCBI Taxonomy" id="4232"/>
    <lineage>
        <taxon>Eukaryota</taxon>
        <taxon>Viridiplantae</taxon>
        <taxon>Streptophyta</taxon>
        <taxon>Embryophyta</taxon>
        <taxon>Tracheophyta</taxon>
        <taxon>Spermatophyta</taxon>
        <taxon>Magnoliopsida</taxon>
        <taxon>eudicotyledons</taxon>
        <taxon>Gunneridae</taxon>
        <taxon>Pentapetalae</taxon>
        <taxon>asterids</taxon>
        <taxon>campanulids</taxon>
        <taxon>Asterales</taxon>
        <taxon>Asteraceae</taxon>
        <taxon>Asteroideae</taxon>
        <taxon>Heliantheae alliance</taxon>
        <taxon>Heliantheae</taxon>
        <taxon>Helianthus</taxon>
    </lineage>
</organism>
<dbReference type="Gramene" id="mRNA:HanXRQr2_Chr07g0297701">
    <property type="protein sequence ID" value="CDS:HanXRQr2_Chr07g0297701.1"/>
    <property type="gene ID" value="HanXRQr2_Chr07g0297701"/>
</dbReference>
<dbReference type="GO" id="GO:0006357">
    <property type="term" value="P:regulation of transcription by RNA polymerase II"/>
    <property type="evidence" value="ECO:0000318"/>
    <property type="project" value="GO_Central"/>
</dbReference>
<dbReference type="Proteomes" id="UP000215914">
    <property type="component" value="Chromosome 7"/>
</dbReference>
<reference evidence="2" key="2">
    <citation type="submission" date="2017-02" db="EMBL/GenBank/DDBJ databases">
        <title>Sunflower complete genome.</title>
        <authorList>
            <person name="Langlade N."/>
            <person name="Munos S."/>
        </authorList>
    </citation>
    <scope>NUCLEOTIDE SEQUENCE [LARGE SCALE GENOMIC DNA]</scope>
    <source>
        <tissue evidence="2">Leaves</tissue>
    </source>
</reference>
<dbReference type="GO" id="GO:0003713">
    <property type="term" value="F:transcription coactivator activity"/>
    <property type="evidence" value="ECO:0000318"/>
    <property type="project" value="GO_Central"/>
</dbReference>
<reference evidence="1" key="3">
    <citation type="submission" date="2020-06" db="EMBL/GenBank/DDBJ databases">
        <title>Helianthus annuus Genome sequencing and assembly Release 2.</title>
        <authorList>
            <person name="Gouzy J."/>
            <person name="Langlade N."/>
            <person name="Munos S."/>
        </authorList>
    </citation>
    <scope>NUCLEOTIDE SEQUENCE</scope>
    <source>
        <tissue evidence="1">Leaves</tissue>
    </source>
</reference>
<dbReference type="PANTHER" id="PTHR21277">
    <property type="entry name" value="TRANSCRIPTIONAL ADAPTER 1"/>
    <property type="match status" value="1"/>
</dbReference>
<dbReference type="Pfam" id="PF12767">
    <property type="entry name" value="SAGA-Tad1"/>
    <property type="match status" value="1"/>
</dbReference>
<evidence type="ECO:0000313" key="2">
    <source>
        <dbReference type="EMBL" id="OTG20162.1"/>
    </source>
</evidence>
<dbReference type="InParanoid" id="A0A251UBL7"/>
<dbReference type="EMBL" id="CM007896">
    <property type="protein sequence ID" value="OTG20162.1"/>
    <property type="molecule type" value="Genomic_DNA"/>
</dbReference>
<dbReference type="EMBL" id="MNCJ02000322">
    <property type="protein sequence ID" value="KAF5798845.1"/>
    <property type="molecule type" value="Genomic_DNA"/>
</dbReference>
<dbReference type="GO" id="GO:0000124">
    <property type="term" value="C:SAGA complex"/>
    <property type="evidence" value="ECO:0000318"/>
    <property type="project" value="GO_Central"/>
</dbReference>
<dbReference type="OrthoDB" id="10264870at2759"/>
<gene>
    <name evidence="2" type="ORF">HannXRQ_Chr07g0189991</name>
    <name evidence="1" type="ORF">HanXRQr2_Chr07g0297701</name>
</gene>
<keyword evidence="3" id="KW-1185">Reference proteome</keyword>
<accession>A0A251UBL7</accession>
<dbReference type="InterPro" id="IPR024738">
    <property type="entry name" value="Hfi1/Tada1"/>
</dbReference>
<reference evidence="1 3" key="1">
    <citation type="journal article" date="2017" name="Nature">
        <title>The sunflower genome provides insights into oil metabolism, flowering and Asterid evolution.</title>
        <authorList>
            <person name="Badouin H."/>
            <person name="Gouzy J."/>
            <person name="Grassa C.J."/>
            <person name="Murat F."/>
            <person name="Staton S.E."/>
            <person name="Cottret L."/>
            <person name="Lelandais-Briere C."/>
            <person name="Owens G.L."/>
            <person name="Carrere S."/>
            <person name="Mayjonade B."/>
            <person name="Legrand L."/>
            <person name="Gill N."/>
            <person name="Kane N.C."/>
            <person name="Bowers J.E."/>
            <person name="Hubner S."/>
            <person name="Bellec A."/>
            <person name="Berard A."/>
            <person name="Berges H."/>
            <person name="Blanchet N."/>
            <person name="Boniface M.C."/>
            <person name="Brunel D."/>
            <person name="Catrice O."/>
            <person name="Chaidir N."/>
            <person name="Claudel C."/>
            <person name="Donnadieu C."/>
            <person name="Faraut T."/>
            <person name="Fievet G."/>
            <person name="Helmstetter N."/>
            <person name="King M."/>
            <person name="Knapp S.J."/>
            <person name="Lai Z."/>
            <person name="Le Paslier M.C."/>
            <person name="Lippi Y."/>
            <person name="Lorenzon L."/>
            <person name="Mandel J.R."/>
            <person name="Marage G."/>
            <person name="Marchand G."/>
            <person name="Marquand E."/>
            <person name="Bret-Mestries E."/>
            <person name="Morien E."/>
            <person name="Nambeesan S."/>
            <person name="Nguyen T."/>
            <person name="Pegot-Espagnet P."/>
            <person name="Pouilly N."/>
            <person name="Raftis F."/>
            <person name="Sallet E."/>
            <person name="Schiex T."/>
            <person name="Thomas J."/>
            <person name="Vandecasteele C."/>
            <person name="Vares D."/>
            <person name="Vear F."/>
            <person name="Vautrin S."/>
            <person name="Crespi M."/>
            <person name="Mangin B."/>
            <person name="Burke J.M."/>
            <person name="Salse J."/>
            <person name="Munos S."/>
            <person name="Vincourt P."/>
            <person name="Rieseberg L.H."/>
            <person name="Langlade N.B."/>
        </authorList>
    </citation>
    <scope>NUCLEOTIDE SEQUENCE [LARGE SCALE GENOMIC DNA]</scope>
    <source>
        <strain evidence="3">cv. SF193</strain>
        <tissue evidence="1">Leaves</tissue>
    </source>
</reference>
<dbReference type="AlphaFoldDB" id="A0A251UBL7"/>
<protein>
    <submittedName>
        <fullName evidence="1 2">Transcriptional coactivator Hfi1/Transcriptional adapter 1</fullName>
    </submittedName>
</protein>
<name>A0A251UBL7_HELAN</name>
<sequence length="301" mass="34225">MPAVRHCSRVDTFDLKIQMERSLGAQKFKNYFNLLTRYLSLKVRKSEFDKLCVRLIGRENIRLHNELIRAIVKNAAVCNTPPPKQVKHDNALTFKDSNGGLQSICRDVFPQSPRKGRTPVLRERKFKDRPSPLGVGDKNHVADDVATIRGLMPPVEVNSERVSYQRIPITAPFGVNMHSNETRKVSCSDTGSGYYTETCHYTGQLLSRNSLEHRLKHKLKTESLDISMDCVNLLNNGLESYLKRVIKPSLELASSRSLHEPGKRFTTSLLDLQMAAMTNPKMLGEDWSIRLEKICLSGFRE</sequence>
<dbReference type="PANTHER" id="PTHR21277:SF36">
    <property type="entry name" value="TRANSCRIPTIONAL COACTIVATOR HFI1_TRANSCRIPTIONAL ADAPTER 1"/>
    <property type="match status" value="1"/>
</dbReference>